<dbReference type="RefSeq" id="WP_133736717.1">
    <property type="nucleotide sequence ID" value="NZ_SOAX01000006.1"/>
</dbReference>
<evidence type="ECO:0000256" key="1">
    <source>
        <dbReference type="SAM" id="Phobius"/>
    </source>
</evidence>
<protein>
    <recommendedName>
        <fullName evidence="4">Toxin CptA</fullName>
    </recommendedName>
</protein>
<organism evidence="2 3">
    <name type="scientific">Halospina denitrificans</name>
    <dbReference type="NCBI Taxonomy" id="332522"/>
    <lineage>
        <taxon>Bacteria</taxon>
        <taxon>Pseudomonadati</taxon>
        <taxon>Pseudomonadota</taxon>
        <taxon>Gammaproteobacteria</taxon>
        <taxon>Halospina</taxon>
    </lineage>
</organism>
<feature type="transmembrane region" description="Helical" evidence="1">
    <location>
        <begin position="37"/>
        <end position="56"/>
    </location>
</feature>
<dbReference type="AlphaFoldDB" id="A0A4R7JP27"/>
<proteinExistence type="predicted"/>
<feature type="transmembrane region" description="Helical" evidence="1">
    <location>
        <begin position="12"/>
        <end position="31"/>
    </location>
</feature>
<reference evidence="2 3" key="1">
    <citation type="submission" date="2019-03" db="EMBL/GenBank/DDBJ databases">
        <title>Genomic Encyclopedia of Type Strains, Phase IV (KMG-IV): sequencing the most valuable type-strain genomes for metagenomic binning, comparative biology and taxonomic classification.</title>
        <authorList>
            <person name="Goeker M."/>
        </authorList>
    </citation>
    <scope>NUCLEOTIDE SEQUENCE [LARGE SCALE GENOMIC DNA]</scope>
    <source>
        <strain evidence="2 3">DSM 15505</strain>
    </source>
</reference>
<dbReference type="OrthoDB" id="6369153at2"/>
<gene>
    <name evidence="2" type="ORF">DES49_2476</name>
</gene>
<dbReference type="EMBL" id="SOAX01000006">
    <property type="protein sequence ID" value="TDT38499.1"/>
    <property type="molecule type" value="Genomic_DNA"/>
</dbReference>
<evidence type="ECO:0000313" key="2">
    <source>
        <dbReference type="EMBL" id="TDT38499.1"/>
    </source>
</evidence>
<keyword evidence="1" id="KW-1133">Transmembrane helix</keyword>
<comment type="caution">
    <text evidence="2">The sequence shown here is derived from an EMBL/GenBank/DDBJ whole genome shotgun (WGS) entry which is preliminary data.</text>
</comment>
<keyword evidence="3" id="KW-1185">Reference proteome</keyword>
<keyword evidence="1" id="KW-0472">Membrane</keyword>
<evidence type="ECO:0008006" key="4">
    <source>
        <dbReference type="Google" id="ProtNLM"/>
    </source>
</evidence>
<dbReference type="Proteomes" id="UP000295830">
    <property type="component" value="Unassembled WGS sequence"/>
</dbReference>
<evidence type="ECO:0000313" key="3">
    <source>
        <dbReference type="Proteomes" id="UP000295830"/>
    </source>
</evidence>
<accession>A0A4R7JP27</accession>
<keyword evidence="1" id="KW-0812">Transmembrane</keyword>
<sequence>MFSRVDLEVGAAPGIGVIAAAPWTIPAILFFAGTTHYVWLAVPAVGCVWASALAFLRQGLLRGSRTLSGIEVRGDSLWILTNTGARHPARVAPESRIAHRWLWLRLDDGCRNHTLLLSDRPGFRNTDPASLRRLTAWLRYCQPERNDTQRPAFR</sequence>
<name>A0A4R7JP27_9GAMM</name>